<dbReference type="OrthoDB" id="271996at2"/>
<dbReference type="RefSeq" id="WP_119442154.1">
    <property type="nucleotide sequence ID" value="NZ_CP170494.1"/>
</dbReference>
<organism evidence="2 3">
    <name type="scientific">Neopusillimonas maritima</name>
    <dbReference type="NCBI Taxonomy" id="2026239"/>
    <lineage>
        <taxon>Bacteria</taxon>
        <taxon>Pseudomonadati</taxon>
        <taxon>Pseudomonadota</taxon>
        <taxon>Betaproteobacteria</taxon>
        <taxon>Burkholderiales</taxon>
        <taxon>Alcaligenaceae</taxon>
        <taxon>Neopusillimonas</taxon>
    </lineage>
</organism>
<accession>A0A3A1YQ28</accession>
<dbReference type="Proteomes" id="UP000266206">
    <property type="component" value="Unassembled WGS sequence"/>
</dbReference>
<comment type="caution">
    <text evidence="2">The sequence shown here is derived from an EMBL/GenBank/DDBJ whole genome shotgun (WGS) entry which is preliminary data.</text>
</comment>
<dbReference type="SUPFAM" id="SSF53335">
    <property type="entry name" value="S-adenosyl-L-methionine-dependent methyltransferases"/>
    <property type="match status" value="1"/>
</dbReference>
<dbReference type="AlphaFoldDB" id="A0A3A1YQ28"/>
<evidence type="ECO:0000313" key="2">
    <source>
        <dbReference type="EMBL" id="RIY39735.1"/>
    </source>
</evidence>
<evidence type="ECO:0008006" key="5">
    <source>
        <dbReference type="Google" id="ProtNLM"/>
    </source>
</evidence>
<dbReference type="Gene3D" id="3.40.50.150">
    <property type="entry name" value="Vaccinia Virus protein VP39"/>
    <property type="match status" value="1"/>
</dbReference>
<evidence type="ECO:0000313" key="3">
    <source>
        <dbReference type="Proteomes" id="UP000266206"/>
    </source>
</evidence>
<keyword evidence="4" id="KW-1185">Reference proteome</keyword>
<sequence>MAEKNKARCAVKRLLFSTSPWLAARLGIKFEMSTADRHFLEDQLFSYINEQCGHEGNILFIGIDRYNWHYPRLIQGKFHSIDLNPRNKRYGNGKTHTTGSATELTRYYPNNRFDVVIANGLIGFGIDTLEDFGALLYGCHAILKTQGLLIIGYNDTPERLSFDPKSARHMQLFSKTIPTIPSVEHACYRVETESNHTFLFLEKR</sequence>
<dbReference type="EMBL" id="NQYH01000013">
    <property type="protein sequence ID" value="RIY39735.1"/>
    <property type="molecule type" value="Genomic_DNA"/>
</dbReference>
<evidence type="ECO:0000313" key="1">
    <source>
        <dbReference type="EMBL" id="RII82815.1"/>
    </source>
</evidence>
<gene>
    <name evidence="1" type="ORF">CJO09_09540</name>
    <name evidence="2" type="ORF">CJP73_12885</name>
</gene>
<dbReference type="EMBL" id="NQOU01000003">
    <property type="protein sequence ID" value="RII82815.1"/>
    <property type="molecule type" value="Genomic_DNA"/>
</dbReference>
<name>A0A3A1YQ28_9BURK</name>
<reference evidence="3 4" key="1">
    <citation type="submission" date="2017-08" db="EMBL/GenBank/DDBJ databases">
        <title>Pusillimonas indicus sp. nov., a member of the family Alcaligenaceae isolated from surface seawater.</title>
        <authorList>
            <person name="Li J."/>
        </authorList>
    </citation>
    <scope>NUCLEOTIDE SEQUENCE [LARGE SCALE GENOMIC DNA]</scope>
    <source>
        <strain evidence="1 4">17-4A</strain>
        <strain evidence="2 3">L52-1-41</strain>
    </source>
</reference>
<proteinExistence type="predicted"/>
<protein>
    <recommendedName>
        <fullName evidence="5">Methyltransferase type 11 domain-containing protein</fullName>
    </recommendedName>
</protein>
<dbReference type="InterPro" id="IPR029063">
    <property type="entry name" value="SAM-dependent_MTases_sf"/>
</dbReference>
<evidence type="ECO:0000313" key="4">
    <source>
        <dbReference type="Proteomes" id="UP000266483"/>
    </source>
</evidence>
<dbReference type="Proteomes" id="UP000266483">
    <property type="component" value="Unassembled WGS sequence"/>
</dbReference>